<gene>
    <name evidence="3" type="ORF">PSM7751_01210</name>
</gene>
<dbReference type="EMBL" id="FWFN01000002">
    <property type="protein sequence ID" value="SLN29541.1"/>
    <property type="molecule type" value="Genomic_DNA"/>
</dbReference>
<dbReference type="SUPFAM" id="SSF48452">
    <property type="entry name" value="TPR-like"/>
    <property type="match status" value="1"/>
</dbReference>
<dbReference type="AlphaFoldDB" id="A0A1X6YUA7"/>
<comment type="subcellular location">
    <subcellularLocation>
        <location evidence="1">Cell envelope</location>
    </subcellularLocation>
</comment>
<keyword evidence="2" id="KW-0201">Cytochrome c-type biogenesis</keyword>
<dbReference type="InterPro" id="IPR017560">
    <property type="entry name" value="Cyt_c_biogenesis_CcmI"/>
</dbReference>
<dbReference type="PANTHER" id="PTHR47870:SF1">
    <property type="entry name" value="CYTOCHROME C-TYPE BIOGENESIS PROTEIN CCMH"/>
    <property type="match status" value="1"/>
</dbReference>
<evidence type="ECO:0000256" key="1">
    <source>
        <dbReference type="ARBA" id="ARBA00004196"/>
    </source>
</evidence>
<evidence type="ECO:0000256" key="2">
    <source>
        <dbReference type="ARBA" id="ARBA00022748"/>
    </source>
</evidence>
<dbReference type="Gene3D" id="1.25.40.10">
    <property type="entry name" value="Tetratricopeptide repeat domain"/>
    <property type="match status" value="1"/>
</dbReference>
<dbReference type="OrthoDB" id="9815847at2"/>
<dbReference type="GO" id="GO:0030313">
    <property type="term" value="C:cell envelope"/>
    <property type="evidence" value="ECO:0007669"/>
    <property type="project" value="UniProtKB-SubCell"/>
</dbReference>
<name>A0A1X6YUA7_9RHOB</name>
<proteinExistence type="predicted"/>
<sequence length="413" mass="43807">MLFWTIATLISLAVAALLARRMFTGGPEGEPAEAYDVGIYRDQLAEVERDLARGALPAEEADRVRTEVSRRLLAADAAARASGSAGTRSQGPRLAAAGLALAVILGSLWLYYDLGVPGYGDMPRAGRIADAQEMLRDLPAQAELEANAPPLDMEPAQPSEEFVQLMEELRSAVAERPDDPRGQRLLARNEAALGNFAAAARAQAELLRLSGPSASGQDYADYADMLILAAGGQISAEAGTALQQALRLDPRNGTASYYSGLMMSRTGRPDIAFRLWDRLLNSSPADAPWVPLIRAQMPRVASLAGEDDYRLPPAAAPLAPLAGPSQEDIDNAADLSDEGRQEMVRGMVGRLSERLANEGGSAQEWARLISSLGVLGETAQATEIYAEAQQVFAADPEALQILAMAARSAGAAE</sequence>
<dbReference type="Proteomes" id="UP000193963">
    <property type="component" value="Unassembled WGS sequence"/>
</dbReference>
<dbReference type="RefSeq" id="WP_085887093.1">
    <property type="nucleotide sequence ID" value="NZ_FWFN01000002.1"/>
</dbReference>
<dbReference type="InterPro" id="IPR051263">
    <property type="entry name" value="C-type_cytochrome_biogenesis"/>
</dbReference>
<keyword evidence="4" id="KW-1185">Reference proteome</keyword>
<organism evidence="3 4">
    <name type="scientific">Pseudooceanicola marinus</name>
    <dbReference type="NCBI Taxonomy" id="396013"/>
    <lineage>
        <taxon>Bacteria</taxon>
        <taxon>Pseudomonadati</taxon>
        <taxon>Pseudomonadota</taxon>
        <taxon>Alphaproteobacteria</taxon>
        <taxon>Rhodobacterales</taxon>
        <taxon>Paracoccaceae</taxon>
        <taxon>Pseudooceanicola</taxon>
    </lineage>
</organism>
<accession>A0A1X6YUA7</accession>
<dbReference type="InterPro" id="IPR011990">
    <property type="entry name" value="TPR-like_helical_dom_sf"/>
</dbReference>
<dbReference type="PANTHER" id="PTHR47870">
    <property type="entry name" value="CYTOCHROME C-TYPE BIOGENESIS PROTEIN CCMH"/>
    <property type="match status" value="1"/>
</dbReference>
<evidence type="ECO:0000313" key="3">
    <source>
        <dbReference type="EMBL" id="SLN29541.1"/>
    </source>
</evidence>
<evidence type="ECO:0000313" key="4">
    <source>
        <dbReference type="Proteomes" id="UP000193963"/>
    </source>
</evidence>
<reference evidence="3 4" key="1">
    <citation type="submission" date="2017-03" db="EMBL/GenBank/DDBJ databases">
        <authorList>
            <person name="Afonso C.L."/>
            <person name="Miller P.J."/>
            <person name="Scott M.A."/>
            <person name="Spackman E."/>
            <person name="Goraichik I."/>
            <person name="Dimitrov K.M."/>
            <person name="Suarez D.L."/>
            <person name="Swayne D.E."/>
        </authorList>
    </citation>
    <scope>NUCLEOTIDE SEQUENCE [LARGE SCALE GENOMIC DNA]</scope>
    <source>
        <strain evidence="3 4">CECT 7751</strain>
    </source>
</reference>
<dbReference type="GO" id="GO:0017004">
    <property type="term" value="P:cytochrome complex assembly"/>
    <property type="evidence" value="ECO:0007669"/>
    <property type="project" value="UniProtKB-KW"/>
</dbReference>
<protein>
    <submittedName>
        <fullName evidence="3">Uncharacterized protein</fullName>
    </submittedName>
</protein>
<dbReference type="NCBIfam" id="TIGR03142">
    <property type="entry name" value="cytochro_ccmI"/>
    <property type="match status" value="1"/>
</dbReference>